<dbReference type="SUPFAM" id="SSF88713">
    <property type="entry name" value="Glycoside hydrolase/deacetylase"/>
    <property type="match status" value="1"/>
</dbReference>
<dbReference type="OrthoDB" id="62208at2"/>
<dbReference type="EC" id="3.5.1.104" evidence="2"/>
<proteinExistence type="predicted"/>
<dbReference type="EMBL" id="CP036271">
    <property type="protein sequence ID" value="QDT54391.1"/>
    <property type="molecule type" value="Genomic_DNA"/>
</dbReference>
<dbReference type="InterPro" id="IPR002509">
    <property type="entry name" value="NODB_dom"/>
</dbReference>
<protein>
    <submittedName>
        <fullName evidence="2">Peptidoglycan-N-acetylglucosamine deacetylase</fullName>
        <ecNumber evidence="2">3.5.1.104</ecNumber>
    </submittedName>
</protein>
<dbReference type="PANTHER" id="PTHR10587:SF137">
    <property type="entry name" value="4-DEOXY-4-FORMAMIDO-L-ARABINOSE-PHOSPHOUNDECAPRENOL DEFORMYLASE ARND-RELATED"/>
    <property type="match status" value="1"/>
</dbReference>
<evidence type="ECO:0000259" key="1">
    <source>
        <dbReference type="PROSITE" id="PS51677"/>
    </source>
</evidence>
<dbReference type="AlphaFoldDB" id="A0A517SE53"/>
<dbReference type="Proteomes" id="UP000315700">
    <property type="component" value="Chromosome"/>
</dbReference>
<reference evidence="2 3" key="1">
    <citation type="submission" date="2019-02" db="EMBL/GenBank/DDBJ databases">
        <title>Deep-cultivation of Planctomycetes and their phenomic and genomic characterization uncovers novel biology.</title>
        <authorList>
            <person name="Wiegand S."/>
            <person name="Jogler M."/>
            <person name="Boedeker C."/>
            <person name="Pinto D."/>
            <person name="Vollmers J."/>
            <person name="Rivas-Marin E."/>
            <person name="Kohn T."/>
            <person name="Peeters S.H."/>
            <person name="Heuer A."/>
            <person name="Rast P."/>
            <person name="Oberbeckmann S."/>
            <person name="Bunk B."/>
            <person name="Jeske O."/>
            <person name="Meyerdierks A."/>
            <person name="Storesund J.E."/>
            <person name="Kallscheuer N."/>
            <person name="Luecker S."/>
            <person name="Lage O.M."/>
            <person name="Pohl T."/>
            <person name="Merkel B.J."/>
            <person name="Hornburger P."/>
            <person name="Mueller R.-W."/>
            <person name="Bruemmer F."/>
            <person name="Labrenz M."/>
            <person name="Spormann A.M."/>
            <person name="Op den Camp H."/>
            <person name="Overmann J."/>
            <person name="Amann R."/>
            <person name="Jetten M.S.M."/>
            <person name="Mascher T."/>
            <person name="Medema M.H."/>
            <person name="Devos D.P."/>
            <person name="Kaster A.-K."/>
            <person name="Ovreas L."/>
            <person name="Rohde M."/>
            <person name="Galperin M.Y."/>
            <person name="Jogler C."/>
        </authorList>
    </citation>
    <scope>NUCLEOTIDE SEQUENCE [LARGE SCALE GENOMIC DNA]</scope>
    <source>
        <strain evidence="2 3">Pan44</strain>
    </source>
</reference>
<gene>
    <name evidence="2" type="primary">pgdA</name>
    <name evidence="2" type="ORF">Pan44_24240</name>
</gene>
<dbReference type="Gene3D" id="3.20.20.370">
    <property type="entry name" value="Glycoside hydrolase/deacetylase"/>
    <property type="match status" value="1"/>
</dbReference>
<dbReference type="PANTHER" id="PTHR10587">
    <property type="entry name" value="GLYCOSYL TRANSFERASE-RELATED"/>
    <property type="match status" value="1"/>
</dbReference>
<dbReference type="GO" id="GO:0016810">
    <property type="term" value="F:hydrolase activity, acting on carbon-nitrogen (but not peptide) bonds"/>
    <property type="evidence" value="ECO:0007669"/>
    <property type="project" value="InterPro"/>
</dbReference>
<organism evidence="2 3">
    <name type="scientific">Caulifigura coniformis</name>
    <dbReference type="NCBI Taxonomy" id="2527983"/>
    <lineage>
        <taxon>Bacteria</taxon>
        <taxon>Pseudomonadati</taxon>
        <taxon>Planctomycetota</taxon>
        <taxon>Planctomycetia</taxon>
        <taxon>Planctomycetales</taxon>
        <taxon>Planctomycetaceae</taxon>
        <taxon>Caulifigura</taxon>
    </lineage>
</organism>
<evidence type="ECO:0000313" key="3">
    <source>
        <dbReference type="Proteomes" id="UP000315700"/>
    </source>
</evidence>
<name>A0A517SE53_9PLAN</name>
<keyword evidence="3" id="KW-1185">Reference proteome</keyword>
<sequence>MASIWESQSTASQPSGWRRSFRHRFAHLWPRAAAAYVRDLSIRLPESPGHQKIAALTFDDGPTDAGTPLLLECLARHGLKATFFVLGENVRRFPARAREIVAAGHSLGNHFRRHIDCWKTRPREVIREITEGTRIIEETAGVSPAWCRPPFGRLTHAVVKWSRIHQQPIALWDVFPADYLEETTAESLRQVLEGRLRARSIVCLHDNVVSMQKTPAMLGQSLPGLISAGWSFSPLPGATARNASTQPTPPAAALIGAGSVDDGALDISANARDAAA</sequence>
<accession>A0A517SE53</accession>
<dbReference type="InterPro" id="IPR011330">
    <property type="entry name" value="Glyco_hydro/deAcase_b/a-brl"/>
</dbReference>
<keyword evidence="2" id="KW-0378">Hydrolase</keyword>
<dbReference type="KEGG" id="ccos:Pan44_24240"/>
<dbReference type="Pfam" id="PF01522">
    <property type="entry name" value="Polysacc_deac_1"/>
    <property type="match status" value="1"/>
</dbReference>
<dbReference type="GO" id="GO:0005975">
    <property type="term" value="P:carbohydrate metabolic process"/>
    <property type="evidence" value="ECO:0007669"/>
    <property type="project" value="InterPro"/>
</dbReference>
<dbReference type="CDD" id="cd10959">
    <property type="entry name" value="CE4_NodB_like_3"/>
    <property type="match status" value="1"/>
</dbReference>
<evidence type="ECO:0000313" key="2">
    <source>
        <dbReference type="EMBL" id="QDT54391.1"/>
    </source>
</evidence>
<dbReference type="InParanoid" id="A0A517SE53"/>
<dbReference type="InterPro" id="IPR050248">
    <property type="entry name" value="Polysacc_deacetylase_ArnD"/>
</dbReference>
<dbReference type="PROSITE" id="PS51677">
    <property type="entry name" value="NODB"/>
    <property type="match status" value="1"/>
</dbReference>
<dbReference type="RefSeq" id="WP_145030248.1">
    <property type="nucleotide sequence ID" value="NZ_CP036271.1"/>
</dbReference>
<feature type="domain" description="NodB homology" evidence="1">
    <location>
        <begin position="52"/>
        <end position="233"/>
    </location>
</feature>